<accession>A0ACB8GI69</accession>
<dbReference type="Proteomes" id="UP000664032">
    <property type="component" value="Unassembled WGS sequence"/>
</dbReference>
<keyword evidence="1" id="KW-0808">Transferase</keyword>
<evidence type="ECO:0000313" key="2">
    <source>
        <dbReference type="Proteomes" id="UP000664032"/>
    </source>
</evidence>
<protein>
    <submittedName>
        <fullName evidence="1">Serine/threonine-protein kinase AFC1</fullName>
    </submittedName>
</protein>
<evidence type="ECO:0000313" key="1">
    <source>
        <dbReference type="EMBL" id="KAH9475398.1"/>
    </source>
</evidence>
<keyword evidence="1" id="KW-0418">Kinase</keyword>
<organism evidence="1 2">
    <name type="scientific">Psilocybe cubensis</name>
    <name type="common">Psychedelic mushroom</name>
    <name type="synonym">Stropharia cubensis</name>
    <dbReference type="NCBI Taxonomy" id="181762"/>
    <lineage>
        <taxon>Eukaryota</taxon>
        <taxon>Fungi</taxon>
        <taxon>Dikarya</taxon>
        <taxon>Basidiomycota</taxon>
        <taxon>Agaricomycotina</taxon>
        <taxon>Agaricomycetes</taxon>
        <taxon>Agaricomycetidae</taxon>
        <taxon>Agaricales</taxon>
        <taxon>Agaricineae</taxon>
        <taxon>Strophariaceae</taxon>
        <taxon>Psilocybe</taxon>
    </lineage>
</organism>
<dbReference type="EMBL" id="JAFIQS020000012">
    <property type="protein sequence ID" value="KAH9475398.1"/>
    <property type="molecule type" value="Genomic_DNA"/>
</dbReference>
<gene>
    <name evidence="1" type="ORF">JR316_0012509</name>
</gene>
<name>A0ACB8GI69_PSICU</name>
<reference evidence="1" key="1">
    <citation type="submission" date="2021-10" db="EMBL/GenBank/DDBJ databases">
        <title>Psilocybe cubensis genome.</title>
        <authorList>
            <person name="Mckernan K.J."/>
            <person name="Crawford S."/>
            <person name="Trippe A."/>
            <person name="Kane L.T."/>
            <person name="Mclaughlin S."/>
        </authorList>
    </citation>
    <scope>NUCLEOTIDE SEQUENCE</scope>
    <source>
        <strain evidence="1">MGC-MH-2018</strain>
    </source>
</reference>
<comment type="caution">
    <text evidence="1">The sequence shown here is derived from an EMBL/GenBank/DDBJ whole genome shotgun (WGS) entry which is preliminary data.</text>
</comment>
<keyword evidence="2" id="KW-1185">Reference proteome</keyword>
<sequence>MPGNFYFVFELIGLLTTRNDNTGKCTSPPPVPNQSYNVAAHTDIKPENIVLVDDQMTVVTDISPDGAFYNKIKIIDLEDSVTGPRNIHFVPGTIGYRAPEVYGGVGWSFPVDVFAIGCLTFEIFTGLSLFPKTDDIREYFFCLERLAGQFTPSQAQDVSDMHPAVFRTKTKVPKVRGAAINTKVRNKLLRHVADVKWFKNEFKTFLVRGSIMSVQHAQGDIPSFRLLDEQELQAQHESDFIFVAQRRAFTAFLNSFGKSVTKRPVRLRFAPYSVALNTFHGDNPSNNKQGRDFCVSSTQSKSVNPNLSLPSDTVFPVFSKDNGNARDTLSQTTKINTKPVLGSLSTASNPEIQFFTATSPELEHPLPNYYGFAINLGQLFILRVPTSTVPEHPTKKACADLCISMALLIQTLPESPKTW</sequence>
<proteinExistence type="predicted"/>